<dbReference type="InterPro" id="IPR036390">
    <property type="entry name" value="WH_DNA-bd_sf"/>
</dbReference>
<dbReference type="KEGG" id="dfc:DFI_16120"/>
<dbReference type="InterPro" id="IPR018309">
    <property type="entry name" value="Tscrpt_reg_PadR_C"/>
</dbReference>
<dbReference type="Gene3D" id="1.10.10.10">
    <property type="entry name" value="Winged helix-like DNA-binding domain superfamily/Winged helix DNA-binding domain"/>
    <property type="match status" value="1"/>
</dbReference>
<evidence type="ECO:0000313" key="3">
    <source>
        <dbReference type="EMBL" id="ASN82687.1"/>
    </source>
</evidence>
<dbReference type="Proteomes" id="UP000259030">
    <property type="component" value="Plasmid pDFI1"/>
</dbReference>
<dbReference type="AlphaFoldDB" id="A0A221T1B8"/>
<gene>
    <name evidence="3" type="ORF">DFI_16120</name>
</gene>
<feature type="domain" description="Transcription regulator PadR N-terminal" evidence="1">
    <location>
        <begin position="16"/>
        <end position="89"/>
    </location>
</feature>
<evidence type="ECO:0000259" key="2">
    <source>
        <dbReference type="Pfam" id="PF10400"/>
    </source>
</evidence>
<dbReference type="InterPro" id="IPR052509">
    <property type="entry name" value="Metal_resp_DNA-bind_regulator"/>
</dbReference>
<dbReference type="RefSeq" id="WP_022802491.1">
    <property type="nucleotide sequence ID" value="NZ_ATTJ01000002.1"/>
</dbReference>
<dbReference type="InterPro" id="IPR005149">
    <property type="entry name" value="Tscrpt_reg_PadR_N"/>
</dbReference>
<feature type="domain" description="Transcription regulator PadR C-terminal" evidence="2">
    <location>
        <begin position="110"/>
        <end position="177"/>
    </location>
</feature>
<organism evidence="3 4">
    <name type="scientific">Deinococcus ficus</name>
    <dbReference type="NCBI Taxonomy" id="317577"/>
    <lineage>
        <taxon>Bacteria</taxon>
        <taxon>Thermotogati</taxon>
        <taxon>Deinococcota</taxon>
        <taxon>Deinococci</taxon>
        <taxon>Deinococcales</taxon>
        <taxon>Deinococcaceae</taxon>
        <taxon>Deinococcus</taxon>
    </lineage>
</organism>
<dbReference type="Pfam" id="PF03551">
    <property type="entry name" value="PadR"/>
    <property type="match status" value="1"/>
</dbReference>
<dbReference type="PANTHER" id="PTHR33169">
    <property type="entry name" value="PADR-FAMILY TRANSCRIPTIONAL REGULATOR"/>
    <property type="match status" value="1"/>
</dbReference>
<accession>A0A221T1B8</accession>
<keyword evidence="4" id="KW-1185">Reference proteome</keyword>
<evidence type="ECO:0000313" key="4">
    <source>
        <dbReference type="Proteomes" id="UP000259030"/>
    </source>
</evidence>
<reference evidence="3 4" key="1">
    <citation type="submission" date="2017-05" db="EMBL/GenBank/DDBJ databases">
        <title>The complete genome sequence of Deinococcus ficus isolated from the rhizosphere of the Ficus religiosa L. in Taiwan.</title>
        <authorList>
            <person name="Wu K.-M."/>
            <person name="Liao T.-L."/>
            <person name="Liu Y.-M."/>
            <person name="Young C.-C."/>
            <person name="Tsai S.-F."/>
        </authorList>
    </citation>
    <scope>NUCLEOTIDE SEQUENCE [LARGE SCALE GENOMIC DNA]</scope>
    <source>
        <strain evidence="3 4">CC-FR2-10</strain>
        <plasmid evidence="4">pdfi1</plasmid>
    </source>
</reference>
<sequence length="190" mass="21588">MVKTASRPADERTLLLLGLLHAQDRYGYELHDFIENNLHSVTDLKRATAYQLLTRLERYGDVHSRTEQHGQRPTRTVYALTTQGRAYFQQLLRQYLKQADLPRPPGNIALLFLEHLSPAELLPSLRAHRAALEAQVNTYRDMPPHPHAIGAGLAIARTSALLQADLEWFTQAIRQLERELPEGRVADQPG</sequence>
<dbReference type="OrthoDB" id="68816at2"/>
<keyword evidence="3" id="KW-0614">Plasmid</keyword>
<protein>
    <recommendedName>
        <fullName evidence="5">PadR family transcriptional regulator</fullName>
    </recommendedName>
</protein>
<evidence type="ECO:0008006" key="5">
    <source>
        <dbReference type="Google" id="ProtNLM"/>
    </source>
</evidence>
<dbReference type="EMBL" id="CP021082">
    <property type="protein sequence ID" value="ASN82687.1"/>
    <property type="molecule type" value="Genomic_DNA"/>
</dbReference>
<geneLocation type="plasmid" evidence="4">
    <name>pdfi1</name>
</geneLocation>
<evidence type="ECO:0000259" key="1">
    <source>
        <dbReference type="Pfam" id="PF03551"/>
    </source>
</evidence>
<name>A0A221T1B8_9DEIO</name>
<dbReference type="PANTHER" id="PTHR33169:SF27">
    <property type="entry name" value="TRANSCRIPTIONAL REGULATOR PADR FAMILY PROTEIN"/>
    <property type="match status" value="1"/>
</dbReference>
<dbReference type="SUPFAM" id="SSF46785">
    <property type="entry name" value="Winged helix' DNA-binding domain"/>
    <property type="match status" value="1"/>
</dbReference>
<dbReference type="InterPro" id="IPR036388">
    <property type="entry name" value="WH-like_DNA-bd_sf"/>
</dbReference>
<proteinExistence type="predicted"/>
<dbReference type="Pfam" id="PF10400">
    <property type="entry name" value="Vir_act_alpha_C"/>
    <property type="match status" value="1"/>
</dbReference>